<feature type="chain" id="PRO_5037618989" evidence="1">
    <location>
        <begin position="23"/>
        <end position="157"/>
    </location>
</feature>
<sequence length="157" mass="16688">MSRFLIKTVSLVLMTGAVGVGAATPPHALQPLQRVEVAGQALPVRTDVLQACPDVTAQLTVGLARALSRTGGSADMVVRFDIREGAVDQVQTQGHWNPYRGAVRQAMQNVQCEAASVARAPQRFAFRLAIRPESDEGKDTNRVALTALPVAAAVALY</sequence>
<dbReference type="AlphaFoldDB" id="A0A931IT10"/>
<gene>
    <name evidence="2" type="ORF">I7X43_01235</name>
</gene>
<name>A0A931IT10_9BURK</name>
<evidence type="ECO:0000256" key="1">
    <source>
        <dbReference type="SAM" id="SignalP"/>
    </source>
</evidence>
<evidence type="ECO:0000313" key="2">
    <source>
        <dbReference type="EMBL" id="MBH9551457.1"/>
    </source>
</evidence>
<dbReference type="EMBL" id="JAEDAL010000001">
    <property type="protein sequence ID" value="MBH9551457.1"/>
    <property type="molecule type" value="Genomic_DNA"/>
</dbReference>
<dbReference type="Proteomes" id="UP000620139">
    <property type="component" value="Unassembled WGS sequence"/>
</dbReference>
<proteinExistence type="predicted"/>
<evidence type="ECO:0000313" key="3">
    <source>
        <dbReference type="Proteomes" id="UP000620139"/>
    </source>
</evidence>
<dbReference type="RefSeq" id="WP_198099070.1">
    <property type="nucleotide sequence ID" value="NZ_JAEDAL010000001.1"/>
</dbReference>
<feature type="signal peptide" evidence="1">
    <location>
        <begin position="1"/>
        <end position="22"/>
    </location>
</feature>
<reference evidence="2" key="1">
    <citation type="submission" date="2020-12" db="EMBL/GenBank/DDBJ databases">
        <title>The genome sequence of Inhella sp. 4Y17.</title>
        <authorList>
            <person name="Liu Y."/>
        </authorList>
    </citation>
    <scope>NUCLEOTIDE SEQUENCE</scope>
    <source>
        <strain evidence="2">4Y10</strain>
    </source>
</reference>
<keyword evidence="3" id="KW-1185">Reference proteome</keyword>
<keyword evidence="1" id="KW-0732">Signal</keyword>
<comment type="caution">
    <text evidence="2">The sequence shown here is derived from an EMBL/GenBank/DDBJ whole genome shotgun (WGS) entry which is preliminary data.</text>
</comment>
<protein>
    <submittedName>
        <fullName evidence="2">Uncharacterized protein</fullName>
    </submittedName>
</protein>
<organism evidence="2 3">
    <name type="scientific">Inhella gelatinilytica</name>
    <dbReference type="NCBI Taxonomy" id="2795030"/>
    <lineage>
        <taxon>Bacteria</taxon>
        <taxon>Pseudomonadati</taxon>
        <taxon>Pseudomonadota</taxon>
        <taxon>Betaproteobacteria</taxon>
        <taxon>Burkholderiales</taxon>
        <taxon>Sphaerotilaceae</taxon>
        <taxon>Inhella</taxon>
    </lineage>
</organism>
<accession>A0A931IT10</accession>